<protein>
    <recommendedName>
        <fullName evidence="3">SHS2 domain-containing protein</fullName>
    </recommendedName>
</protein>
<gene>
    <name evidence="1" type="ORF">COT26_01190</name>
</gene>
<dbReference type="InterPro" id="IPR050696">
    <property type="entry name" value="FtsA/MreB"/>
</dbReference>
<evidence type="ECO:0000313" key="2">
    <source>
        <dbReference type="Proteomes" id="UP000236845"/>
    </source>
</evidence>
<evidence type="ECO:0000313" key="1">
    <source>
        <dbReference type="EMBL" id="PIS40842.1"/>
    </source>
</evidence>
<dbReference type="AlphaFoldDB" id="A0A2H0YSW3"/>
<comment type="caution">
    <text evidence="1">The sequence shown here is derived from an EMBL/GenBank/DDBJ whole genome shotgun (WGS) entry which is preliminary data.</text>
</comment>
<evidence type="ECO:0008006" key="3">
    <source>
        <dbReference type="Google" id="ProtNLM"/>
    </source>
</evidence>
<accession>A0A2H0YSW3</accession>
<dbReference type="EMBL" id="PEXW01000023">
    <property type="protein sequence ID" value="PIS40842.1"/>
    <property type="molecule type" value="Genomic_DNA"/>
</dbReference>
<dbReference type="Gene3D" id="3.30.1490.300">
    <property type="match status" value="1"/>
</dbReference>
<dbReference type="SUPFAM" id="SSF53067">
    <property type="entry name" value="Actin-like ATPase domain"/>
    <property type="match status" value="2"/>
</dbReference>
<dbReference type="CDD" id="cd24049">
    <property type="entry name" value="ASKHA_NBD_PilM"/>
    <property type="match status" value="1"/>
</dbReference>
<dbReference type="Gene3D" id="3.30.420.40">
    <property type="match status" value="2"/>
</dbReference>
<proteinExistence type="predicted"/>
<reference evidence="2" key="1">
    <citation type="submission" date="2017-09" db="EMBL/GenBank/DDBJ databases">
        <title>Depth-based differentiation of microbial function through sediment-hosted aquifers and enrichment of novel symbionts in the deep terrestrial subsurface.</title>
        <authorList>
            <person name="Probst A.J."/>
            <person name="Ladd B."/>
            <person name="Jarett J.K."/>
            <person name="Geller-Mcgrath D.E."/>
            <person name="Sieber C.M.K."/>
            <person name="Emerson J.B."/>
            <person name="Anantharaman K."/>
            <person name="Thomas B.C."/>
            <person name="Malmstrom R."/>
            <person name="Stieglmeier M."/>
            <person name="Klingl A."/>
            <person name="Woyke T."/>
            <person name="Ryan C.M."/>
            <person name="Banfield J.F."/>
        </authorList>
    </citation>
    <scope>NUCLEOTIDE SEQUENCE [LARGE SCALE GENOMIC DNA]</scope>
</reference>
<dbReference type="PIRSF" id="PIRSF019169">
    <property type="entry name" value="PilM"/>
    <property type="match status" value="1"/>
</dbReference>
<name>A0A2H0YSW3_9BACT</name>
<dbReference type="InterPro" id="IPR005883">
    <property type="entry name" value="PilM"/>
</dbReference>
<dbReference type="Pfam" id="PF11104">
    <property type="entry name" value="PilM_2"/>
    <property type="match status" value="2"/>
</dbReference>
<dbReference type="InterPro" id="IPR043129">
    <property type="entry name" value="ATPase_NBD"/>
</dbReference>
<dbReference type="PANTHER" id="PTHR32432">
    <property type="entry name" value="CELL DIVISION PROTEIN FTSA-RELATED"/>
    <property type="match status" value="1"/>
</dbReference>
<dbReference type="Proteomes" id="UP000236845">
    <property type="component" value="Unassembled WGS sequence"/>
</dbReference>
<dbReference type="PANTHER" id="PTHR32432:SF3">
    <property type="entry name" value="ETHANOLAMINE UTILIZATION PROTEIN EUTJ"/>
    <property type="match status" value="1"/>
</dbReference>
<sequence length="376" mass="40982">MSIFSSKQSYLGIDIGGSAIKLAEIKSVNNRPTLVTYGFAEKRSDLLKSTVGEEMRAIVSAIKQVAEAAKISSRLVVSALPSFTVFSSIISLPQMSKKELMSAVKWEAKKFVPMPVEEMILDWEVLKEDSLAAKVAGVNAQSAGTKDTNLPSPEVAGKTGAKDVKVLLTAAPKNLVQKYMEIFKAADLQLVALETEAFSLERSLIGHDKAPIMIVDIGAVASDIVVFSEGIPMLTRSIDVGGDTITKTIASTLRVTPERAEQFKRDFFISTQGTTDSNIPKAIEFVVNSITNEIRYVLNLYQNQGTGRNIEKIILSGGSAYLTNLPEYFTKLLNIRTYIGDPWARVSYPMELKPVWNEIGPRFAVAVGLALRQLGG</sequence>
<organism evidence="1 2">
    <name type="scientific">Candidatus Kerfeldbacteria bacterium CG08_land_8_20_14_0_20_43_14</name>
    <dbReference type="NCBI Taxonomy" id="2014246"/>
    <lineage>
        <taxon>Bacteria</taxon>
        <taxon>Candidatus Kerfeldiibacteriota</taxon>
    </lineage>
</organism>